<dbReference type="AlphaFoldDB" id="A0AAU7DL26"/>
<organism evidence="7">
    <name type="scientific">Telmatobacter sp. DSM 110680</name>
    <dbReference type="NCBI Taxonomy" id="3036704"/>
    <lineage>
        <taxon>Bacteria</taxon>
        <taxon>Pseudomonadati</taxon>
        <taxon>Acidobacteriota</taxon>
        <taxon>Terriglobia</taxon>
        <taxon>Terriglobales</taxon>
        <taxon>Acidobacteriaceae</taxon>
        <taxon>Telmatobacter</taxon>
    </lineage>
</organism>
<dbReference type="Gene3D" id="3.40.50.150">
    <property type="entry name" value="Vaccinia Virus protein VP39"/>
    <property type="match status" value="1"/>
</dbReference>
<evidence type="ECO:0000256" key="6">
    <source>
        <dbReference type="HAMAP-Rule" id="MF_00074"/>
    </source>
</evidence>
<keyword evidence="3 6" id="KW-0489">Methyltransferase</keyword>
<dbReference type="EC" id="2.1.1.-" evidence="6"/>
<evidence type="ECO:0000256" key="1">
    <source>
        <dbReference type="ARBA" id="ARBA00022490"/>
    </source>
</evidence>
<dbReference type="EMBL" id="CP121196">
    <property type="protein sequence ID" value="XBH18359.1"/>
    <property type="molecule type" value="Genomic_DNA"/>
</dbReference>
<evidence type="ECO:0000256" key="3">
    <source>
        <dbReference type="ARBA" id="ARBA00022603"/>
    </source>
</evidence>
<dbReference type="SUPFAM" id="SSF53335">
    <property type="entry name" value="S-adenosyl-L-methionine-dependent methyltransferases"/>
    <property type="match status" value="1"/>
</dbReference>
<dbReference type="GO" id="GO:0070043">
    <property type="term" value="F:rRNA (guanine-N7-)-methyltransferase activity"/>
    <property type="evidence" value="ECO:0007669"/>
    <property type="project" value="UniProtKB-UniRule"/>
</dbReference>
<dbReference type="NCBIfam" id="TIGR00138">
    <property type="entry name" value="rsmG_gidB"/>
    <property type="match status" value="1"/>
</dbReference>
<dbReference type="InterPro" id="IPR003682">
    <property type="entry name" value="rRNA_ssu_MeTfrase_G"/>
</dbReference>
<comment type="caution">
    <text evidence="6">Lacks conserved residue(s) required for the propagation of feature annotation.</text>
</comment>
<dbReference type="InterPro" id="IPR029063">
    <property type="entry name" value="SAM-dependent_MTases_sf"/>
</dbReference>
<keyword evidence="2 6" id="KW-0698">rRNA processing</keyword>
<dbReference type="HAMAP" id="MF_00074">
    <property type="entry name" value="16SrRNA_methyltr_G"/>
    <property type="match status" value="1"/>
</dbReference>
<accession>A0AAU7DL26</accession>
<dbReference type="Pfam" id="PF02527">
    <property type="entry name" value="GidB"/>
    <property type="match status" value="1"/>
</dbReference>
<comment type="similarity">
    <text evidence="6">Belongs to the methyltransferase superfamily. RNA methyltransferase RsmG family.</text>
</comment>
<reference evidence="7" key="1">
    <citation type="submission" date="2023-03" db="EMBL/GenBank/DDBJ databases">
        <title>Edaphobacter sp.</title>
        <authorList>
            <person name="Huber K.J."/>
            <person name="Papendorf J."/>
            <person name="Pilke C."/>
            <person name="Bunk B."/>
            <person name="Sproeer C."/>
            <person name="Pester M."/>
        </authorList>
    </citation>
    <scope>NUCLEOTIDE SEQUENCE</scope>
    <source>
        <strain evidence="7">DSM 110680</strain>
    </source>
</reference>
<gene>
    <name evidence="6 7" type="primary">rsmG</name>
    <name evidence="7" type="ORF">P8935_03265</name>
</gene>
<dbReference type="GO" id="GO:0005829">
    <property type="term" value="C:cytosol"/>
    <property type="evidence" value="ECO:0007669"/>
    <property type="project" value="TreeGrafter"/>
</dbReference>
<feature type="binding site" evidence="6">
    <location>
        <position position="147"/>
    </location>
    <ligand>
        <name>S-adenosyl-L-methionine</name>
        <dbReference type="ChEBI" id="CHEBI:59789"/>
    </ligand>
</feature>
<dbReference type="RefSeq" id="WP_348263583.1">
    <property type="nucleotide sequence ID" value="NZ_CP121196.1"/>
</dbReference>
<dbReference type="PANTHER" id="PTHR31760">
    <property type="entry name" value="S-ADENOSYL-L-METHIONINE-DEPENDENT METHYLTRANSFERASES SUPERFAMILY PROTEIN"/>
    <property type="match status" value="1"/>
</dbReference>
<keyword evidence="5 6" id="KW-0949">S-adenosyl-L-methionine</keyword>
<feature type="binding site" evidence="6">
    <location>
        <position position="89"/>
    </location>
    <ligand>
        <name>S-adenosyl-L-methionine</name>
        <dbReference type="ChEBI" id="CHEBI:59789"/>
    </ligand>
</feature>
<evidence type="ECO:0000256" key="5">
    <source>
        <dbReference type="ARBA" id="ARBA00022691"/>
    </source>
</evidence>
<comment type="function">
    <text evidence="6">Specifically methylates the N7 position of a guanine in 16S rRNA.</text>
</comment>
<name>A0AAU7DL26_9BACT</name>
<feature type="binding site" evidence="6">
    <location>
        <position position="84"/>
    </location>
    <ligand>
        <name>S-adenosyl-L-methionine</name>
        <dbReference type="ChEBI" id="CHEBI:59789"/>
    </ligand>
</feature>
<keyword evidence="4 6" id="KW-0808">Transferase</keyword>
<protein>
    <recommendedName>
        <fullName evidence="6">Ribosomal RNA small subunit methyltransferase G</fullName>
        <ecNumber evidence="6">2.1.1.-</ecNumber>
    </recommendedName>
    <alternativeName>
        <fullName evidence="6">16S rRNA 7-methylguanosine methyltransferase</fullName>
        <shortName evidence="6">16S rRNA m7G methyltransferase</shortName>
    </alternativeName>
</protein>
<evidence type="ECO:0000256" key="4">
    <source>
        <dbReference type="ARBA" id="ARBA00022679"/>
    </source>
</evidence>
<feature type="binding site" evidence="6">
    <location>
        <begin position="134"/>
        <end position="135"/>
    </location>
    <ligand>
        <name>S-adenosyl-L-methionine</name>
        <dbReference type="ChEBI" id="CHEBI:59789"/>
    </ligand>
</feature>
<proteinExistence type="inferred from homology"/>
<evidence type="ECO:0000313" key="7">
    <source>
        <dbReference type="EMBL" id="XBH18359.1"/>
    </source>
</evidence>
<keyword evidence="1 6" id="KW-0963">Cytoplasm</keyword>
<dbReference type="PANTHER" id="PTHR31760:SF0">
    <property type="entry name" value="S-ADENOSYL-L-METHIONINE-DEPENDENT METHYLTRANSFERASES SUPERFAMILY PROTEIN"/>
    <property type="match status" value="1"/>
</dbReference>
<comment type="subcellular location">
    <subcellularLocation>
        <location evidence="6">Cytoplasm</location>
    </subcellularLocation>
</comment>
<sequence>MSANEISPACIGLNELLVSARLEPLSPETVARFDSYLNLILRWNTRMNLTAIRDRQDILTRHFVESIACAQSLPQGIGTLLDFGSGAGFPGVPIALCRPEIAVTLAESQNKKASFLREVVRSVGLQTVVLAQRAEAVGAQFDCVTLRAVDEMARAVRSATALVRESGWLALMTTAADLPEMQQVAGANFDFSQAIPLPGSEERILALGLKRPPGRNS</sequence>
<evidence type="ECO:0000256" key="2">
    <source>
        <dbReference type="ARBA" id="ARBA00022552"/>
    </source>
</evidence>